<dbReference type="Proteomes" id="UP000095042">
    <property type="component" value="Unassembled WGS sequence"/>
</dbReference>
<dbReference type="AlphaFoldDB" id="A0A1E3WA40"/>
<dbReference type="RefSeq" id="WP_069624434.1">
    <property type="nucleotide sequence ID" value="NZ_LPWD01000328.1"/>
</dbReference>
<feature type="signal peptide" evidence="1">
    <location>
        <begin position="1"/>
        <end position="19"/>
    </location>
</feature>
<comment type="caution">
    <text evidence="2">The sequence shown here is derived from an EMBL/GenBank/DDBJ whole genome shotgun (WGS) entry which is preliminary data.</text>
</comment>
<dbReference type="OrthoDB" id="5608210at2"/>
<keyword evidence="3" id="KW-1185">Reference proteome</keyword>
<evidence type="ECO:0000313" key="3">
    <source>
        <dbReference type="Proteomes" id="UP000095042"/>
    </source>
</evidence>
<feature type="chain" id="PRO_5009139132" evidence="1">
    <location>
        <begin position="20"/>
        <end position="153"/>
    </location>
</feature>
<organism evidence="2 3">
    <name type="scientific">Methyloceanibacter marginalis</name>
    <dbReference type="NCBI Taxonomy" id="1774971"/>
    <lineage>
        <taxon>Bacteria</taxon>
        <taxon>Pseudomonadati</taxon>
        <taxon>Pseudomonadota</taxon>
        <taxon>Alphaproteobacteria</taxon>
        <taxon>Hyphomicrobiales</taxon>
        <taxon>Hyphomicrobiaceae</taxon>
        <taxon>Methyloceanibacter</taxon>
    </lineage>
</organism>
<evidence type="ECO:0000256" key="1">
    <source>
        <dbReference type="SAM" id="SignalP"/>
    </source>
</evidence>
<reference evidence="2 3" key="1">
    <citation type="journal article" date="2016" name="Environ. Microbiol.">
        <title>New Methyloceanibacter diversity from North Sea sediments includes methanotroph containing solely the soluble methane monooxygenase.</title>
        <authorList>
            <person name="Vekeman B."/>
            <person name="Kerckhof F.M."/>
            <person name="Cremers G."/>
            <person name="de Vos P."/>
            <person name="Vandamme P."/>
            <person name="Boon N."/>
            <person name="Op den Camp H.J."/>
            <person name="Heylen K."/>
        </authorList>
    </citation>
    <scope>NUCLEOTIDE SEQUENCE [LARGE SCALE GENOMIC DNA]</scope>
    <source>
        <strain evidence="2 3">R-67177</strain>
    </source>
</reference>
<keyword evidence="1" id="KW-0732">Signal</keyword>
<evidence type="ECO:0000313" key="2">
    <source>
        <dbReference type="EMBL" id="ODS02382.1"/>
    </source>
</evidence>
<accession>A0A1E3WA40</accession>
<gene>
    <name evidence="2" type="ORF">AUC71_15725</name>
</gene>
<protein>
    <submittedName>
        <fullName evidence="2">Uncharacterized protein</fullName>
    </submittedName>
</protein>
<name>A0A1E3WA40_9HYPH</name>
<proteinExistence type="predicted"/>
<dbReference type="EMBL" id="LPWD01000328">
    <property type="protein sequence ID" value="ODS02382.1"/>
    <property type="molecule type" value="Genomic_DNA"/>
</dbReference>
<sequence length="153" mass="17114">MIRLLTALIFIVTPLAAQEAPSPILSIGTIDPRGFGYFVGDLLTREIVVTVAEPYRLEAASRPAPRRLSYWLDLKSVEVDEREESGRTHYRLKLVYQTLYVPLSPEPRSLPALALRFTDGEEIAVAKVPPFNFVMSPLREVIPEQPEEGPVGI</sequence>